<accession>A0A838A7N9</accession>
<dbReference type="RefSeq" id="WP_180891201.1">
    <property type="nucleotide sequence ID" value="NZ_JACCKD010000001.1"/>
</dbReference>
<proteinExistence type="predicted"/>
<keyword evidence="2" id="KW-1185">Reference proteome</keyword>
<organism evidence="1 2">
    <name type="scientific">Haloechinothrix aidingensis</name>
    <dbReference type="NCBI Taxonomy" id="2752311"/>
    <lineage>
        <taxon>Bacteria</taxon>
        <taxon>Bacillati</taxon>
        <taxon>Actinomycetota</taxon>
        <taxon>Actinomycetes</taxon>
        <taxon>Pseudonocardiales</taxon>
        <taxon>Pseudonocardiaceae</taxon>
        <taxon>Haloechinothrix</taxon>
    </lineage>
</organism>
<evidence type="ECO:0000313" key="1">
    <source>
        <dbReference type="EMBL" id="MBA0124319.1"/>
    </source>
</evidence>
<dbReference type="Proteomes" id="UP000582974">
    <property type="component" value="Unassembled WGS sequence"/>
</dbReference>
<dbReference type="AlphaFoldDB" id="A0A838A7N9"/>
<sequence length="57" mass="6145">MLSFGVIALGVENVDRAAAFWCEALGYESRMDGFGGFGTVLVPPLDGARPTIDREIR</sequence>
<dbReference type="InterPro" id="IPR029068">
    <property type="entry name" value="Glyas_Bleomycin-R_OHBP_Dase"/>
</dbReference>
<dbReference type="EMBL" id="JACCKD010000001">
    <property type="protein sequence ID" value="MBA0124319.1"/>
    <property type="molecule type" value="Genomic_DNA"/>
</dbReference>
<name>A0A838A7N9_9PSEU</name>
<evidence type="ECO:0000313" key="2">
    <source>
        <dbReference type="Proteomes" id="UP000582974"/>
    </source>
</evidence>
<gene>
    <name evidence="1" type="ORF">H0B56_02055</name>
</gene>
<protein>
    <recommendedName>
        <fullName evidence="3">Glyoxalase/Bleomycin resistance protein/Dioxygenase superfamily protein</fullName>
    </recommendedName>
</protein>
<comment type="caution">
    <text evidence="1">The sequence shown here is derived from an EMBL/GenBank/DDBJ whole genome shotgun (WGS) entry which is preliminary data.</text>
</comment>
<dbReference type="SUPFAM" id="SSF54593">
    <property type="entry name" value="Glyoxalase/Bleomycin resistance protein/Dihydroxybiphenyl dioxygenase"/>
    <property type="match status" value="1"/>
</dbReference>
<evidence type="ECO:0008006" key="3">
    <source>
        <dbReference type="Google" id="ProtNLM"/>
    </source>
</evidence>
<reference evidence="1 2" key="1">
    <citation type="submission" date="2020-07" db="EMBL/GenBank/DDBJ databases">
        <title>Genome of Haloechinothrix sp.</title>
        <authorList>
            <person name="Tang S.-K."/>
            <person name="Yang L."/>
            <person name="Zhu W.-Y."/>
        </authorList>
    </citation>
    <scope>NUCLEOTIDE SEQUENCE [LARGE SCALE GENOMIC DNA]</scope>
    <source>
        <strain evidence="1 2">YIM 98757</strain>
    </source>
</reference>